<name>L8JKH4_9BACT</name>
<dbReference type="RefSeq" id="WP_009582107.1">
    <property type="nucleotide sequence ID" value="NZ_AMZN01000072.1"/>
</dbReference>
<protein>
    <recommendedName>
        <fullName evidence="3">Lipoprotein</fullName>
    </recommendedName>
</protein>
<proteinExistence type="predicted"/>
<evidence type="ECO:0000313" key="1">
    <source>
        <dbReference type="EMBL" id="ELR69421.1"/>
    </source>
</evidence>
<reference evidence="1 2" key="1">
    <citation type="submission" date="2012-12" db="EMBL/GenBank/DDBJ databases">
        <title>Genome assembly of Fulvivirga imtechensis AK7.</title>
        <authorList>
            <person name="Nupur N."/>
            <person name="Khatri I."/>
            <person name="Kumar R."/>
            <person name="Subramanian S."/>
            <person name="Pinnaka A."/>
        </authorList>
    </citation>
    <scope>NUCLEOTIDE SEQUENCE [LARGE SCALE GENOMIC DNA]</scope>
    <source>
        <strain evidence="1 2">AK7</strain>
    </source>
</reference>
<dbReference type="OrthoDB" id="820612at2"/>
<dbReference type="PROSITE" id="PS51257">
    <property type="entry name" value="PROKAR_LIPOPROTEIN"/>
    <property type="match status" value="1"/>
</dbReference>
<evidence type="ECO:0008006" key="3">
    <source>
        <dbReference type="Google" id="ProtNLM"/>
    </source>
</evidence>
<dbReference type="Proteomes" id="UP000011135">
    <property type="component" value="Unassembled WGS sequence"/>
</dbReference>
<dbReference type="STRING" id="1237149.C900_04953"/>
<dbReference type="AlphaFoldDB" id="L8JKH4"/>
<gene>
    <name evidence="1" type="ORF">C900_04953</name>
</gene>
<dbReference type="EMBL" id="AMZN01000072">
    <property type="protein sequence ID" value="ELR69421.1"/>
    <property type="molecule type" value="Genomic_DNA"/>
</dbReference>
<sequence>MKHINKLLIGLFVLSFASCGDPDLPYDEETIQNTNGAFLRVIDIPSGTYDFFNLADSEFEIEFEAFDVQKGGLLQSVDMTVRFIDNTPANGNSSTDFEDVETIPASQFSKDPDTGLPRIFKSYNAVDMMDLLGLTAADVEGQDVFQFEWTLNMTDGRSYNRHNSSNSVEGETFFSSPFIYNVNVVCQLVNGFATGAYYIEQQNAGLFGQVFADQEVELVATGNTTRTLDAVYLEQFAIGNGPMTLRFSLVCGSVLVPANQATGLGCGGNSLLIGPPNTNGDFDFSDDSEFTLRIMENTGSACGGGPVEVEFILTKL</sequence>
<comment type="caution">
    <text evidence="1">The sequence shown here is derived from an EMBL/GenBank/DDBJ whole genome shotgun (WGS) entry which is preliminary data.</text>
</comment>
<keyword evidence="2" id="KW-1185">Reference proteome</keyword>
<evidence type="ECO:0000313" key="2">
    <source>
        <dbReference type="Proteomes" id="UP000011135"/>
    </source>
</evidence>
<dbReference type="eggNOG" id="ENOG5031BXJ">
    <property type="taxonomic scope" value="Bacteria"/>
</dbReference>
<accession>L8JKH4</accession>
<organism evidence="1 2">
    <name type="scientific">Fulvivirga imtechensis AK7</name>
    <dbReference type="NCBI Taxonomy" id="1237149"/>
    <lineage>
        <taxon>Bacteria</taxon>
        <taxon>Pseudomonadati</taxon>
        <taxon>Bacteroidota</taxon>
        <taxon>Cytophagia</taxon>
        <taxon>Cytophagales</taxon>
        <taxon>Fulvivirgaceae</taxon>
        <taxon>Fulvivirga</taxon>
    </lineage>
</organism>